<feature type="domain" description="Nudix hydrolase" evidence="1">
    <location>
        <begin position="45"/>
        <end position="174"/>
    </location>
</feature>
<dbReference type="AlphaFoldDB" id="A0A3N2DNI8"/>
<name>A0A3N2DNI8_9GAMM</name>
<dbReference type="InterPro" id="IPR015797">
    <property type="entry name" value="NUDIX_hydrolase-like_dom_sf"/>
</dbReference>
<gene>
    <name evidence="2" type="ORF">EDC56_1681</name>
</gene>
<keyword evidence="3" id="KW-1185">Reference proteome</keyword>
<reference evidence="2 3" key="1">
    <citation type="submission" date="2018-11" db="EMBL/GenBank/DDBJ databases">
        <title>Genomic Encyclopedia of Type Strains, Phase IV (KMG-IV): sequencing the most valuable type-strain genomes for metagenomic binning, comparative biology and taxonomic classification.</title>
        <authorList>
            <person name="Goeker M."/>
        </authorList>
    </citation>
    <scope>NUCLEOTIDE SEQUENCE [LARGE SCALE GENOMIC DNA]</scope>
    <source>
        <strain evidence="2 3">DSM 100316</strain>
    </source>
</reference>
<proteinExistence type="predicted"/>
<dbReference type="GO" id="GO:0003824">
    <property type="term" value="F:catalytic activity"/>
    <property type="evidence" value="ECO:0007669"/>
    <property type="project" value="UniProtKB-ARBA"/>
</dbReference>
<dbReference type="Gene3D" id="3.90.79.10">
    <property type="entry name" value="Nucleoside Triphosphate Pyrophosphohydrolase"/>
    <property type="match status" value="1"/>
</dbReference>
<evidence type="ECO:0000259" key="1">
    <source>
        <dbReference type="PROSITE" id="PS51462"/>
    </source>
</evidence>
<evidence type="ECO:0000313" key="2">
    <source>
        <dbReference type="EMBL" id="ROS01252.1"/>
    </source>
</evidence>
<dbReference type="CDD" id="cd24161">
    <property type="entry name" value="NUDIX_ADPRase_Ndx2"/>
    <property type="match status" value="1"/>
</dbReference>
<dbReference type="RefSeq" id="WP_211333616.1">
    <property type="nucleotide sequence ID" value="NZ_RKHR01000004.1"/>
</dbReference>
<dbReference type="PROSITE" id="PS51462">
    <property type="entry name" value="NUDIX"/>
    <property type="match status" value="1"/>
</dbReference>
<dbReference type="SUPFAM" id="SSF55811">
    <property type="entry name" value="Nudix"/>
    <property type="match status" value="1"/>
</dbReference>
<dbReference type="InterPro" id="IPR000086">
    <property type="entry name" value="NUDIX_hydrolase_dom"/>
</dbReference>
<protein>
    <submittedName>
        <fullName evidence="2">8-oxo-dGTP pyrophosphatase MutT (NUDIX family)</fullName>
    </submittedName>
</protein>
<sequence>MNERQLGPWRRQSRELRYDNRWLSLYHDEVLTPGGSKGIYGVVHFKSIAIGIIPLDGCGNTWLVSQYRYTLEQRHFEIPMGGCPLHDEPLEGARRELQEECGITADCWTELMTLHTTNSVSDESGRVFLAEGLSFGESSLEDSEADLCVHKMPFKEVYEWVLAGKITDAISVAGVLRTAVLRPELVD</sequence>
<evidence type="ECO:0000313" key="3">
    <source>
        <dbReference type="Proteomes" id="UP000275394"/>
    </source>
</evidence>
<dbReference type="EMBL" id="RKHR01000004">
    <property type="protein sequence ID" value="ROS01252.1"/>
    <property type="molecule type" value="Genomic_DNA"/>
</dbReference>
<comment type="caution">
    <text evidence="2">The sequence shown here is derived from an EMBL/GenBank/DDBJ whole genome shotgun (WGS) entry which is preliminary data.</text>
</comment>
<accession>A0A3N2DNI8</accession>
<dbReference type="Proteomes" id="UP000275394">
    <property type="component" value="Unassembled WGS sequence"/>
</dbReference>
<organism evidence="2 3">
    <name type="scientific">Sinobacterium caligoides</name>
    <dbReference type="NCBI Taxonomy" id="933926"/>
    <lineage>
        <taxon>Bacteria</taxon>
        <taxon>Pseudomonadati</taxon>
        <taxon>Pseudomonadota</taxon>
        <taxon>Gammaproteobacteria</taxon>
        <taxon>Cellvibrionales</taxon>
        <taxon>Spongiibacteraceae</taxon>
        <taxon>Sinobacterium</taxon>
    </lineage>
</organism>
<dbReference type="Pfam" id="PF00293">
    <property type="entry name" value="NUDIX"/>
    <property type="match status" value="1"/>
</dbReference>